<dbReference type="AlphaFoldDB" id="A0A8S1E6T0"/>
<evidence type="ECO:0000313" key="4">
    <source>
        <dbReference type="EMBL" id="CAB3389071.1"/>
    </source>
</evidence>
<dbReference type="GO" id="GO:0042302">
    <property type="term" value="F:structural constituent of cuticle"/>
    <property type="evidence" value="ECO:0007669"/>
    <property type="project" value="UniProtKB-UniRule"/>
</dbReference>
<dbReference type="InterPro" id="IPR031311">
    <property type="entry name" value="CHIT_BIND_RR_consensus"/>
</dbReference>
<evidence type="ECO:0000256" key="3">
    <source>
        <dbReference type="SAM" id="MobiDB-lite"/>
    </source>
</evidence>
<accession>A0A8S1E6T0</accession>
<dbReference type="Pfam" id="PF00379">
    <property type="entry name" value="Chitin_bind_4"/>
    <property type="match status" value="1"/>
</dbReference>
<dbReference type="PANTHER" id="PTHR12236:SF75">
    <property type="entry name" value="CUTICULAR PROTEIN 62BB, ISOFORM A"/>
    <property type="match status" value="1"/>
</dbReference>
<dbReference type="InterPro" id="IPR051217">
    <property type="entry name" value="Insect_Cuticle_Struc_Prot"/>
</dbReference>
<sequence length="187" mass="19748">IAFAVLALAAAVCAEPGAPLVVAPAYVKAVDFHARPHYSFNYGVNDPHTGDHKSQSETRDGDYVKGQYSLLEADGTTRTVDYTADPVNGFNAHVTRSGHAVHAAPVKAYVAPVVHAAPVAYAAPLAVVRPFAPHRRLGTPVYSRLLRFRPTSYPSAPTPTLPPLSTPPPSPSPTATTTKSALSFTLL</sequence>
<dbReference type="PROSITE" id="PS51155">
    <property type="entry name" value="CHIT_BIND_RR_2"/>
    <property type="match status" value="1"/>
</dbReference>
<feature type="non-terminal residue" evidence="4">
    <location>
        <position position="1"/>
    </location>
</feature>
<feature type="region of interest" description="Disordered" evidence="3">
    <location>
        <begin position="153"/>
        <end position="179"/>
    </location>
</feature>
<name>A0A8S1E6T0_9INSE</name>
<evidence type="ECO:0000256" key="2">
    <source>
        <dbReference type="PROSITE-ProRule" id="PRU00497"/>
    </source>
</evidence>
<comment type="caution">
    <text evidence="4">The sequence shown here is derived from an EMBL/GenBank/DDBJ whole genome shotgun (WGS) entry which is preliminary data.</text>
</comment>
<dbReference type="OrthoDB" id="6427684at2759"/>
<protein>
    <recommendedName>
        <fullName evidence="6">Cuticle protein</fullName>
    </recommendedName>
</protein>
<evidence type="ECO:0000313" key="5">
    <source>
        <dbReference type="Proteomes" id="UP000494165"/>
    </source>
</evidence>
<organism evidence="4 5">
    <name type="scientific">Cloeon dipterum</name>
    <dbReference type="NCBI Taxonomy" id="197152"/>
    <lineage>
        <taxon>Eukaryota</taxon>
        <taxon>Metazoa</taxon>
        <taxon>Ecdysozoa</taxon>
        <taxon>Arthropoda</taxon>
        <taxon>Hexapoda</taxon>
        <taxon>Insecta</taxon>
        <taxon>Pterygota</taxon>
        <taxon>Palaeoptera</taxon>
        <taxon>Ephemeroptera</taxon>
        <taxon>Pisciforma</taxon>
        <taxon>Baetidae</taxon>
        <taxon>Cloeon</taxon>
    </lineage>
</organism>
<proteinExistence type="predicted"/>
<dbReference type="InterPro" id="IPR000618">
    <property type="entry name" value="Insect_cuticle"/>
</dbReference>
<evidence type="ECO:0008006" key="6">
    <source>
        <dbReference type="Google" id="ProtNLM"/>
    </source>
</evidence>
<dbReference type="PANTHER" id="PTHR12236">
    <property type="entry name" value="STRUCTURAL CONTITUENT OF CUTICLE"/>
    <property type="match status" value="1"/>
</dbReference>
<dbReference type="PRINTS" id="PR00947">
    <property type="entry name" value="CUTICLE"/>
</dbReference>
<evidence type="ECO:0000256" key="1">
    <source>
        <dbReference type="ARBA" id="ARBA00022460"/>
    </source>
</evidence>
<feature type="compositionally biased region" description="Pro residues" evidence="3">
    <location>
        <begin position="156"/>
        <end position="172"/>
    </location>
</feature>
<dbReference type="PROSITE" id="PS00233">
    <property type="entry name" value="CHIT_BIND_RR_1"/>
    <property type="match status" value="1"/>
</dbReference>
<dbReference type="GO" id="GO:0031012">
    <property type="term" value="C:extracellular matrix"/>
    <property type="evidence" value="ECO:0007669"/>
    <property type="project" value="TreeGrafter"/>
</dbReference>
<dbReference type="Proteomes" id="UP000494165">
    <property type="component" value="Unassembled WGS sequence"/>
</dbReference>
<reference evidence="4 5" key="1">
    <citation type="submission" date="2020-04" db="EMBL/GenBank/DDBJ databases">
        <authorList>
            <person name="Alioto T."/>
            <person name="Alioto T."/>
            <person name="Gomez Garrido J."/>
        </authorList>
    </citation>
    <scope>NUCLEOTIDE SEQUENCE [LARGE SCALE GENOMIC DNA]</scope>
</reference>
<keyword evidence="1 2" id="KW-0193">Cuticle</keyword>
<gene>
    <name evidence="4" type="ORF">CLODIP_2_CD09754</name>
</gene>
<dbReference type="EMBL" id="CADEPI010001169">
    <property type="protein sequence ID" value="CAB3389071.1"/>
    <property type="molecule type" value="Genomic_DNA"/>
</dbReference>
<dbReference type="GO" id="GO:0005615">
    <property type="term" value="C:extracellular space"/>
    <property type="evidence" value="ECO:0007669"/>
    <property type="project" value="TreeGrafter"/>
</dbReference>
<keyword evidence="5" id="KW-1185">Reference proteome</keyword>